<dbReference type="PANTHER" id="PTHR30445:SF8">
    <property type="entry name" value="K(+)_H(+) ANTIPORTER SUBUNIT KHTT"/>
    <property type="match status" value="1"/>
</dbReference>
<gene>
    <name evidence="2" type="ORF">ENO34_01390</name>
</gene>
<dbReference type="InterPro" id="IPR058776">
    <property type="entry name" value="KhtT-like_N"/>
</dbReference>
<name>A0A832DQE5_9AQUI</name>
<dbReference type="PANTHER" id="PTHR30445">
    <property type="entry name" value="K(+)_H(+) ANTIPORTER SUBUNIT KHTT"/>
    <property type="match status" value="1"/>
</dbReference>
<dbReference type="InterPro" id="IPR050144">
    <property type="entry name" value="AAE_transporter"/>
</dbReference>
<evidence type="ECO:0000313" key="2">
    <source>
        <dbReference type="EMBL" id="HEV09034.1"/>
    </source>
</evidence>
<dbReference type="InterPro" id="IPR026278">
    <property type="entry name" value="KhtT"/>
</dbReference>
<dbReference type="SUPFAM" id="SSF116726">
    <property type="entry name" value="TrkA C-terminal domain-like"/>
    <property type="match status" value="1"/>
</dbReference>
<proteinExistence type="predicted"/>
<dbReference type="PROSITE" id="PS51202">
    <property type="entry name" value="RCK_C"/>
    <property type="match status" value="1"/>
</dbReference>
<sequence length="165" mass="18811">MLFKETDLPGIGKKFSVITGNKEKVAVIIHFSGKREIYFFDKNDFDEPACAFSLNEDEAAQLGSILMGTYFKPEAQDEKEMFMKNLVIEWVNVDSGSCMINKSIKELEIRKRTGTSVIAIIRNNETITNPSPDEIIKVGDTLVLVGNKEQIKRFFETFYPKCNLR</sequence>
<protein>
    <submittedName>
        <fullName evidence="2">Potassium transporter TrkA</fullName>
    </submittedName>
</protein>
<feature type="domain" description="RCK C-terminal" evidence="1">
    <location>
        <begin position="76"/>
        <end position="160"/>
    </location>
</feature>
<dbReference type="Pfam" id="PF25991">
    <property type="entry name" value="KhtT_N"/>
    <property type="match status" value="1"/>
</dbReference>
<dbReference type="Gene3D" id="3.30.70.1450">
    <property type="entry name" value="Regulator of K+ conductance, C-terminal domain"/>
    <property type="match status" value="1"/>
</dbReference>
<comment type="caution">
    <text evidence="2">The sequence shown here is derived from an EMBL/GenBank/DDBJ whole genome shotgun (WGS) entry which is preliminary data.</text>
</comment>
<dbReference type="PIRSF" id="PIRSF005028">
    <property type="entry name" value="KhtT"/>
    <property type="match status" value="1"/>
</dbReference>
<evidence type="ECO:0000259" key="1">
    <source>
        <dbReference type="PROSITE" id="PS51202"/>
    </source>
</evidence>
<reference evidence="2" key="1">
    <citation type="journal article" date="2020" name="mSystems">
        <title>Genome- and Community-Level Interaction Insights into Carbon Utilization and Element Cycling Functions of Hydrothermarchaeota in Hydrothermal Sediment.</title>
        <authorList>
            <person name="Zhou Z."/>
            <person name="Liu Y."/>
            <person name="Xu W."/>
            <person name="Pan J."/>
            <person name="Luo Z.H."/>
            <person name="Li M."/>
        </authorList>
    </citation>
    <scope>NUCLEOTIDE SEQUENCE [LARGE SCALE GENOMIC DNA]</scope>
    <source>
        <strain evidence="2">SpSt-1257</strain>
    </source>
</reference>
<accession>A0A832DQE5</accession>
<organism evidence="2">
    <name type="scientific">Sulfurihydrogenibium azorense</name>
    <dbReference type="NCBI Taxonomy" id="309806"/>
    <lineage>
        <taxon>Bacteria</taxon>
        <taxon>Pseudomonadati</taxon>
        <taxon>Aquificota</taxon>
        <taxon>Aquificia</taxon>
        <taxon>Aquificales</taxon>
        <taxon>Hydrogenothermaceae</taxon>
        <taxon>Sulfurihydrogenibium</taxon>
    </lineage>
</organism>
<dbReference type="InterPro" id="IPR036721">
    <property type="entry name" value="RCK_C_sf"/>
</dbReference>
<dbReference type="GO" id="GO:0006813">
    <property type="term" value="P:potassium ion transport"/>
    <property type="evidence" value="ECO:0007669"/>
    <property type="project" value="InterPro"/>
</dbReference>
<dbReference type="EMBL" id="DSFC01000077">
    <property type="protein sequence ID" value="HEV09034.1"/>
    <property type="molecule type" value="Genomic_DNA"/>
</dbReference>
<dbReference type="AlphaFoldDB" id="A0A832DQE5"/>
<dbReference type="InterPro" id="IPR006037">
    <property type="entry name" value="RCK_C"/>
</dbReference>
<dbReference type="Pfam" id="PF02080">
    <property type="entry name" value="TrkA_C"/>
    <property type="match status" value="1"/>
</dbReference>
<dbReference type="Proteomes" id="UP000885621">
    <property type="component" value="Unassembled WGS sequence"/>
</dbReference>
<dbReference type="GO" id="GO:0008324">
    <property type="term" value="F:monoatomic cation transmembrane transporter activity"/>
    <property type="evidence" value="ECO:0007669"/>
    <property type="project" value="InterPro"/>
</dbReference>